<dbReference type="InterPro" id="IPR018060">
    <property type="entry name" value="HTH_AraC"/>
</dbReference>
<dbReference type="PANTHER" id="PTHR43280">
    <property type="entry name" value="ARAC-FAMILY TRANSCRIPTIONAL REGULATOR"/>
    <property type="match status" value="1"/>
</dbReference>
<evidence type="ECO:0000313" key="5">
    <source>
        <dbReference type="Proteomes" id="UP000281028"/>
    </source>
</evidence>
<dbReference type="SMART" id="SM00342">
    <property type="entry name" value="HTH_ARAC"/>
    <property type="match status" value="1"/>
</dbReference>
<protein>
    <submittedName>
        <fullName evidence="4">Helix-turn-helix transcriptional regulator</fullName>
    </submittedName>
</protein>
<evidence type="ECO:0000256" key="1">
    <source>
        <dbReference type="ARBA" id="ARBA00023015"/>
    </source>
</evidence>
<keyword evidence="5" id="KW-1185">Reference proteome</keyword>
<dbReference type="OrthoDB" id="644686at2"/>
<dbReference type="SUPFAM" id="SSF46689">
    <property type="entry name" value="Homeodomain-like"/>
    <property type="match status" value="1"/>
</dbReference>
<evidence type="ECO:0000313" key="4">
    <source>
        <dbReference type="EMBL" id="NSL86655.1"/>
    </source>
</evidence>
<organism evidence="4 5">
    <name type="scientific">Chitinophaga solisilvae</name>
    <dbReference type="NCBI Taxonomy" id="1233460"/>
    <lineage>
        <taxon>Bacteria</taxon>
        <taxon>Pseudomonadati</taxon>
        <taxon>Bacteroidota</taxon>
        <taxon>Chitinophagia</taxon>
        <taxon>Chitinophagales</taxon>
        <taxon>Chitinophagaceae</taxon>
        <taxon>Chitinophaga</taxon>
    </lineage>
</organism>
<dbReference type="InterPro" id="IPR009057">
    <property type="entry name" value="Homeodomain-like_sf"/>
</dbReference>
<keyword evidence="1" id="KW-0805">Transcription regulation</keyword>
<dbReference type="PANTHER" id="PTHR43280:SF32">
    <property type="entry name" value="TRANSCRIPTIONAL REGULATORY PROTEIN"/>
    <property type="match status" value="1"/>
</dbReference>
<name>A0A3S1DIT0_9BACT</name>
<dbReference type="Proteomes" id="UP000281028">
    <property type="component" value="Unassembled WGS sequence"/>
</dbReference>
<reference evidence="4" key="1">
    <citation type="submission" date="2020-05" db="EMBL/GenBank/DDBJ databases">
        <title>Chitinophaga laudate sp. nov., isolated from a tropical peat swamp.</title>
        <authorList>
            <person name="Goh C.B.S."/>
            <person name="Lee M.S."/>
            <person name="Parimannan S."/>
            <person name="Pasbakhsh P."/>
            <person name="Yule C.M."/>
            <person name="Rajandas H."/>
            <person name="Loke S."/>
            <person name="Croft L."/>
            <person name="Tan J.B.L."/>
        </authorList>
    </citation>
    <scope>NUCLEOTIDE SEQUENCE</scope>
    <source>
        <strain evidence="4">Mgbs1</strain>
    </source>
</reference>
<evidence type="ECO:0000256" key="3">
    <source>
        <dbReference type="ARBA" id="ARBA00023163"/>
    </source>
</evidence>
<accession>A0A3S1DIT0</accession>
<dbReference type="AlphaFoldDB" id="A0A3S1DIT0"/>
<dbReference type="GO" id="GO:0003700">
    <property type="term" value="F:DNA-binding transcription factor activity"/>
    <property type="evidence" value="ECO:0007669"/>
    <property type="project" value="InterPro"/>
</dbReference>
<evidence type="ECO:0000256" key="2">
    <source>
        <dbReference type="ARBA" id="ARBA00023125"/>
    </source>
</evidence>
<proteinExistence type="predicted"/>
<dbReference type="PROSITE" id="PS01124">
    <property type="entry name" value="HTH_ARAC_FAMILY_2"/>
    <property type="match status" value="1"/>
</dbReference>
<dbReference type="Gene3D" id="1.10.10.60">
    <property type="entry name" value="Homeodomain-like"/>
    <property type="match status" value="2"/>
</dbReference>
<keyword evidence="2" id="KW-0238">DNA-binding</keyword>
<keyword evidence="3" id="KW-0804">Transcription</keyword>
<gene>
    <name evidence="4" type="ORF">ECE50_007430</name>
</gene>
<comment type="caution">
    <text evidence="4">The sequence shown here is derived from an EMBL/GenBank/DDBJ whole genome shotgun (WGS) entry which is preliminary data.</text>
</comment>
<sequence length="303" mass="35415">MTNSHIKRIRSITEYHRSRGLSAPEHPLISLIDYSDIRHSDEINDFSWSYDFYFIAMKRGLDGKIKYGQQEYDFDEGTMFFIAPGQVFRIEARQDSPDKSGWMLLVHPDFFRNTALAKHIRKYQYFGYSVREALFLSEKEETAVTAIADSIRQEYHTNIDKFSQQIIVSQIEVLLNYAERYYNRQFITRGVSNHQVLERLEALLDEYFEHTHKEGLPTVNYVAEQLNLSPDYLSSLLKVSTGLTTQQHIHEKLIEKAKERLTGTTLSVSEIAYELGFEHSQSFSKLFKAKTDFSPLAFRRSFC</sequence>
<dbReference type="Pfam" id="PF12833">
    <property type="entry name" value="HTH_18"/>
    <property type="match status" value="1"/>
</dbReference>
<dbReference type="GO" id="GO:0043565">
    <property type="term" value="F:sequence-specific DNA binding"/>
    <property type="evidence" value="ECO:0007669"/>
    <property type="project" value="InterPro"/>
</dbReference>
<dbReference type="EMBL" id="RIAR02000001">
    <property type="protein sequence ID" value="NSL86655.1"/>
    <property type="molecule type" value="Genomic_DNA"/>
</dbReference>